<proteinExistence type="predicted"/>
<protein>
    <submittedName>
        <fullName evidence="1">Uncharacterized protein</fullName>
    </submittedName>
</protein>
<reference evidence="1" key="1">
    <citation type="submission" date="2023-10" db="EMBL/GenBank/DDBJ databases">
        <title>Characterization and whole genome sequencing of a novel strain of Bergeyella porcorum QD2021 isolated from pig.</title>
        <authorList>
            <person name="Liu G."/>
            <person name="Chen C."/>
            <person name="Han X."/>
        </authorList>
    </citation>
    <scope>NUCLEOTIDE SEQUENCE</scope>
    <source>
        <strain evidence="1">QD2021</strain>
    </source>
</reference>
<gene>
    <name evidence="1" type="ORF">BPO_1265</name>
</gene>
<name>A0AAU0F2S3_9FLAO</name>
<dbReference type="EMBL" id="CP136426">
    <property type="protein sequence ID" value="WOC51912.1"/>
    <property type="molecule type" value="Genomic_DNA"/>
</dbReference>
<dbReference type="AlphaFoldDB" id="A0AAU0F2S3"/>
<evidence type="ECO:0000313" key="1">
    <source>
        <dbReference type="EMBL" id="WOC51912.1"/>
    </source>
</evidence>
<evidence type="ECO:0000313" key="2">
    <source>
        <dbReference type="Proteomes" id="UP001432059"/>
    </source>
</evidence>
<dbReference type="KEGG" id="bpor:BPO_1265"/>
<dbReference type="Proteomes" id="UP001432059">
    <property type="component" value="Chromosome"/>
</dbReference>
<accession>A0AAU0F2S3</accession>
<sequence>MWRIFAAQGAKVAFTYAGSADKAKEIENA</sequence>
<keyword evidence="2" id="KW-1185">Reference proteome</keyword>
<organism evidence="1 2">
    <name type="scientific">Bergeyella porcorum</name>
    <dbReference type="NCBI Taxonomy" id="1735111"/>
    <lineage>
        <taxon>Bacteria</taxon>
        <taxon>Pseudomonadati</taxon>
        <taxon>Bacteroidota</taxon>
        <taxon>Flavobacteriia</taxon>
        <taxon>Flavobacteriales</taxon>
        <taxon>Weeksellaceae</taxon>
        <taxon>Bergeyella</taxon>
    </lineage>
</organism>